<dbReference type="GO" id="GO:0050660">
    <property type="term" value="F:flavin adenine dinucleotide binding"/>
    <property type="evidence" value="ECO:0007669"/>
    <property type="project" value="TreeGrafter"/>
</dbReference>
<evidence type="ECO:0000313" key="9">
    <source>
        <dbReference type="EMBL" id="KAK5701069.1"/>
    </source>
</evidence>
<feature type="binding site" evidence="5">
    <location>
        <begin position="172"/>
        <end position="174"/>
    </location>
    <ligand>
        <name>FAD</name>
        <dbReference type="ChEBI" id="CHEBI:57692"/>
    </ligand>
</feature>
<comment type="similarity">
    <text evidence="1">Belongs to the class-I pyridine nucleotide-disulfide oxidoreductase family.</text>
</comment>
<dbReference type="InterPro" id="IPR036188">
    <property type="entry name" value="FAD/NAD-bd_sf"/>
</dbReference>
<evidence type="ECO:0000259" key="7">
    <source>
        <dbReference type="Pfam" id="PF02852"/>
    </source>
</evidence>
<dbReference type="PRINTS" id="PR00368">
    <property type="entry name" value="FADPNR"/>
</dbReference>
<evidence type="ECO:0000256" key="3">
    <source>
        <dbReference type="ARBA" id="ARBA00022827"/>
    </source>
</evidence>
<dbReference type="PRINTS" id="PR00411">
    <property type="entry name" value="PNDRDTASEI"/>
</dbReference>
<dbReference type="GO" id="GO:0004148">
    <property type="term" value="F:dihydrolipoyl dehydrogenase (NADH) activity"/>
    <property type="evidence" value="ECO:0007669"/>
    <property type="project" value="UniProtKB-EC"/>
</dbReference>
<dbReference type="Pfam" id="PF02852">
    <property type="entry name" value="Pyr_redox_dim"/>
    <property type="match status" value="1"/>
</dbReference>
<feature type="binding site" evidence="5">
    <location>
        <position position="142"/>
    </location>
    <ligand>
        <name>FAD</name>
        <dbReference type="ChEBI" id="CHEBI:57692"/>
    </ligand>
</feature>
<keyword evidence="5" id="KW-0547">Nucleotide-binding</keyword>
<dbReference type="InterPro" id="IPR001100">
    <property type="entry name" value="Pyr_nuc-diS_OxRdtase"/>
</dbReference>
<dbReference type="Gene3D" id="3.30.390.30">
    <property type="match status" value="1"/>
</dbReference>
<dbReference type="InterPro" id="IPR023753">
    <property type="entry name" value="FAD/NAD-binding_dom"/>
</dbReference>
<dbReference type="GO" id="GO:0006103">
    <property type="term" value="P:2-oxoglutarate metabolic process"/>
    <property type="evidence" value="ECO:0007669"/>
    <property type="project" value="TreeGrafter"/>
</dbReference>
<feature type="binding site" evidence="5">
    <location>
        <position position="71"/>
    </location>
    <ligand>
        <name>FAD</name>
        <dbReference type="ChEBI" id="CHEBI:57692"/>
    </ligand>
</feature>
<feature type="disulfide bond" description="Redox-active" evidence="6">
    <location>
        <begin position="62"/>
        <end position="67"/>
    </location>
</feature>
<dbReference type="PANTHER" id="PTHR22912:SF151">
    <property type="entry name" value="DIHYDROLIPOYL DEHYDROGENASE, MITOCHONDRIAL"/>
    <property type="match status" value="1"/>
</dbReference>
<feature type="binding site" evidence="5">
    <location>
        <position position="338"/>
    </location>
    <ligand>
        <name>FAD</name>
        <dbReference type="ChEBI" id="CHEBI:57692"/>
    </ligand>
</feature>
<dbReference type="PANTHER" id="PTHR22912">
    <property type="entry name" value="DISULFIDE OXIDOREDUCTASE"/>
    <property type="match status" value="1"/>
</dbReference>
<dbReference type="InterPro" id="IPR050151">
    <property type="entry name" value="Class-I_Pyr_Nuc-Dis_Oxidored"/>
</dbReference>
<dbReference type="InterPro" id="IPR016156">
    <property type="entry name" value="FAD/NAD-linked_Rdtase_dimer_sf"/>
</dbReference>
<dbReference type="EC" id="1.8.1.4" evidence="9"/>
<dbReference type="PIRSF" id="PIRSF000350">
    <property type="entry name" value="Mercury_reductase_MerA"/>
    <property type="match status" value="1"/>
</dbReference>
<name>A0AAN7ZNX2_9PEZI</name>
<keyword evidence="4 5" id="KW-0520">NAD</keyword>
<protein>
    <submittedName>
        <fullName evidence="9">Pyridine nucleotide-disulfide oxidoreductase, dimerization domain</fullName>
        <ecNumber evidence="9">1.8.1.4</ecNumber>
    </submittedName>
</protein>
<evidence type="ECO:0000259" key="8">
    <source>
        <dbReference type="Pfam" id="PF07992"/>
    </source>
</evidence>
<organism evidence="9 10">
    <name type="scientific">Elasticomyces elasticus</name>
    <dbReference type="NCBI Taxonomy" id="574655"/>
    <lineage>
        <taxon>Eukaryota</taxon>
        <taxon>Fungi</taxon>
        <taxon>Dikarya</taxon>
        <taxon>Ascomycota</taxon>
        <taxon>Pezizomycotina</taxon>
        <taxon>Dothideomycetes</taxon>
        <taxon>Dothideomycetidae</taxon>
        <taxon>Mycosphaerellales</taxon>
        <taxon>Teratosphaeriaceae</taxon>
        <taxon>Elasticomyces</taxon>
    </lineage>
</organism>
<feature type="domain" description="FAD/NAD(P)-binding" evidence="8">
    <location>
        <begin position="26"/>
        <end position="349"/>
    </location>
</feature>
<dbReference type="SUPFAM" id="SSF51905">
    <property type="entry name" value="FAD/NAD(P)-binding domain"/>
    <property type="match status" value="1"/>
</dbReference>
<evidence type="ECO:0000256" key="2">
    <source>
        <dbReference type="ARBA" id="ARBA00022630"/>
    </source>
</evidence>
<gene>
    <name evidence="9" type="primary">dldH5</name>
    <name evidence="9" type="ORF">LTR97_005588</name>
</gene>
<dbReference type="InterPro" id="IPR004099">
    <property type="entry name" value="Pyr_nucl-diS_OxRdtase_dimer"/>
</dbReference>
<dbReference type="Pfam" id="PF07992">
    <property type="entry name" value="Pyr_redox_2"/>
    <property type="match status" value="1"/>
</dbReference>
<feature type="domain" description="Pyridine nucleotide-disulphide oxidoreductase dimerisation" evidence="7">
    <location>
        <begin position="383"/>
        <end position="491"/>
    </location>
</feature>
<keyword evidence="9" id="KW-0560">Oxidoreductase</keyword>
<feature type="binding site" evidence="5">
    <location>
        <begin position="209"/>
        <end position="216"/>
    </location>
    <ligand>
        <name>NAD(+)</name>
        <dbReference type="ChEBI" id="CHEBI:57540"/>
    </ligand>
</feature>
<dbReference type="SUPFAM" id="SSF55424">
    <property type="entry name" value="FAD/NAD-linked reductases, dimerisation (C-terminal) domain"/>
    <property type="match status" value="1"/>
</dbReference>
<sequence length="502" mass="53393">MSQTRPDIGAHPKHRRIGNLTQHKWDVVILGGGPTGQTAAVRIAGAGLSVLLVERELAGGECQNWACVPSKALLRPLEIASDARAVGGIQEALATKHGKGKSDVIDLQGLWGFRDRATFNWNDTGNSEMLERLGVVVVHGSGSLQSAQKVVIRDWYSDESVDIEAKSVVIATGSESKIPPVNGLTDAKFWTPREAVSAREVPPHLVIFGAGPVGSEFATIYSQLGSRVTLVTTGAQILPGMVSRAAKTVHDSLVKMGVEIRVDAHATEVQRREGKVIIGFSDGSKLEGSEILIATGRKTRTTGIGLTAFSIQEAVPVAVDQHMRAKDIAGGWLYAIGDTNGIGNTTHMGMYEATICAQHIIGKSGKTIVPGTDSALPQLRDTVPQTCFTEPQVSWVGQSLAQATGKGIEAKEISVETGGPGTHSYLYAENYTGWAQWVIEVKTGKLLGAVFVGKGVANLLHASTVAIVGGMTWQQMLHAVPSFPTLSEAYNLLVQQSLSTEW</sequence>
<evidence type="ECO:0000256" key="4">
    <source>
        <dbReference type="ARBA" id="ARBA00023027"/>
    </source>
</evidence>
<evidence type="ECO:0000256" key="1">
    <source>
        <dbReference type="ARBA" id="ARBA00007532"/>
    </source>
</evidence>
<accession>A0AAN7ZNX2</accession>
<comment type="caution">
    <text evidence="9">The sequence shown here is derived from an EMBL/GenBank/DDBJ whole genome shotgun (WGS) entry which is preliminary data.</text>
</comment>
<evidence type="ECO:0000313" key="10">
    <source>
        <dbReference type="Proteomes" id="UP001310594"/>
    </source>
</evidence>
<comment type="cofactor">
    <cofactor evidence="5">
        <name>FAD</name>
        <dbReference type="ChEBI" id="CHEBI:57692"/>
    </cofactor>
    <text evidence="5">Binds 1 FAD per subunit.</text>
</comment>
<dbReference type="AlphaFoldDB" id="A0AAN7ZNX2"/>
<keyword evidence="2" id="KW-0285">Flavoprotein</keyword>
<evidence type="ECO:0000256" key="5">
    <source>
        <dbReference type="PIRSR" id="PIRSR000350-3"/>
    </source>
</evidence>
<dbReference type="Gene3D" id="3.50.50.60">
    <property type="entry name" value="FAD/NAD(P)-binding domain"/>
    <property type="match status" value="2"/>
</dbReference>
<evidence type="ECO:0000256" key="6">
    <source>
        <dbReference type="PIRSR" id="PIRSR000350-4"/>
    </source>
</evidence>
<dbReference type="Proteomes" id="UP001310594">
    <property type="component" value="Unassembled WGS sequence"/>
</dbReference>
<proteinExistence type="inferred from homology"/>
<reference evidence="9" key="1">
    <citation type="submission" date="2023-08" db="EMBL/GenBank/DDBJ databases">
        <title>Black Yeasts Isolated from many extreme environments.</title>
        <authorList>
            <person name="Coleine C."/>
            <person name="Stajich J.E."/>
            <person name="Selbmann L."/>
        </authorList>
    </citation>
    <scope>NUCLEOTIDE SEQUENCE</scope>
    <source>
        <strain evidence="9">CCFEE 5810</strain>
    </source>
</reference>
<feature type="binding site" evidence="5">
    <location>
        <position position="296"/>
    </location>
    <ligand>
        <name>NAD(+)</name>
        <dbReference type="ChEBI" id="CHEBI:57540"/>
    </ligand>
</feature>
<dbReference type="EMBL" id="JAVRQU010000007">
    <property type="protein sequence ID" value="KAK5701069.1"/>
    <property type="molecule type" value="Genomic_DNA"/>
</dbReference>
<keyword evidence="3 5" id="KW-0274">FAD</keyword>